<comment type="similarity">
    <text evidence="8">Belongs to the TRAP transporter small permease family.</text>
</comment>
<dbReference type="PANTHER" id="PTHR35011:SF2">
    <property type="entry name" value="2,3-DIKETO-L-GULONATE TRAP TRANSPORTER SMALL PERMEASE PROTEIN YIAM"/>
    <property type="match status" value="1"/>
</dbReference>
<evidence type="ECO:0000313" key="12">
    <source>
        <dbReference type="Proteomes" id="UP001299608"/>
    </source>
</evidence>
<feature type="domain" description="Tripartite ATP-independent periplasmic transporters DctQ component" evidence="10">
    <location>
        <begin position="26"/>
        <end position="155"/>
    </location>
</feature>
<dbReference type="Proteomes" id="UP001299608">
    <property type="component" value="Unassembled WGS sequence"/>
</dbReference>
<dbReference type="RefSeq" id="WP_238053458.1">
    <property type="nucleotide sequence ID" value="NZ_JAKNGE010000008.1"/>
</dbReference>
<feature type="transmembrane region" description="Helical" evidence="9">
    <location>
        <begin position="124"/>
        <end position="146"/>
    </location>
</feature>
<keyword evidence="7 9" id="KW-0472">Membrane</keyword>
<evidence type="ECO:0000256" key="4">
    <source>
        <dbReference type="ARBA" id="ARBA00022519"/>
    </source>
</evidence>
<keyword evidence="6 9" id="KW-1133">Transmembrane helix</keyword>
<dbReference type="Pfam" id="PF04290">
    <property type="entry name" value="DctQ"/>
    <property type="match status" value="1"/>
</dbReference>
<comment type="caution">
    <text evidence="11">The sequence shown here is derived from an EMBL/GenBank/DDBJ whole genome shotgun (WGS) entry which is preliminary data.</text>
</comment>
<reference evidence="11" key="1">
    <citation type="submission" date="2022-01" db="EMBL/GenBank/DDBJ databases">
        <title>Collection of gut derived symbiotic bacterial strains cultured from healthy donors.</title>
        <authorList>
            <person name="Lin H."/>
            <person name="Kohout C."/>
            <person name="Waligurski E."/>
            <person name="Pamer E.G."/>
        </authorList>
    </citation>
    <scope>NUCLEOTIDE SEQUENCE</scope>
    <source>
        <strain evidence="11">DFI.6.55</strain>
    </source>
</reference>
<dbReference type="GO" id="GO:0005886">
    <property type="term" value="C:plasma membrane"/>
    <property type="evidence" value="ECO:0007669"/>
    <property type="project" value="UniProtKB-SubCell"/>
</dbReference>
<dbReference type="GO" id="GO:0022857">
    <property type="term" value="F:transmembrane transporter activity"/>
    <property type="evidence" value="ECO:0007669"/>
    <property type="project" value="TreeGrafter"/>
</dbReference>
<comment type="subcellular location">
    <subcellularLocation>
        <location evidence="1">Cell inner membrane</location>
        <topology evidence="1">Multi-pass membrane protein</topology>
    </subcellularLocation>
</comment>
<evidence type="ECO:0000256" key="8">
    <source>
        <dbReference type="ARBA" id="ARBA00038436"/>
    </source>
</evidence>
<evidence type="ECO:0000256" key="7">
    <source>
        <dbReference type="ARBA" id="ARBA00023136"/>
    </source>
</evidence>
<evidence type="ECO:0000256" key="6">
    <source>
        <dbReference type="ARBA" id="ARBA00022989"/>
    </source>
</evidence>
<evidence type="ECO:0000313" key="11">
    <source>
        <dbReference type="EMBL" id="MCG4745349.1"/>
    </source>
</evidence>
<keyword evidence="4" id="KW-0997">Cell inner membrane</keyword>
<dbReference type="PANTHER" id="PTHR35011">
    <property type="entry name" value="2,3-DIKETO-L-GULONATE TRAP TRANSPORTER SMALL PERMEASE PROTEIN YIAM"/>
    <property type="match status" value="1"/>
</dbReference>
<sequence length="175" mass="19844">MKQMNRFNRKVQKIIEAFLCIASVIMLAVNLAQVLFRYIFHAGILWSEELSTYLYVWIIFFSLYAACRERNELNIAVISFKSPKKMKIVSIIREFLGLITCMALLAGSILMIQNALAYPQKTASLKIITAYLYFCMPVSFALLSWVKAVNIIQDILDLSGTEKPESSDIGGEPES</sequence>
<name>A0AAW5BZ46_9FIRM</name>
<protein>
    <submittedName>
        <fullName evidence="11">TRAP transporter small permease</fullName>
    </submittedName>
</protein>
<dbReference type="InterPro" id="IPR055348">
    <property type="entry name" value="DctQ"/>
</dbReference>
<dbReference type="GO" id="GO:0015740">
    <property type="term" value="P:C4-dicarboxylate transport"/>
    <property type="evidence" value="ECO:0007669"/>
    <property type="project" value="TreeGrafter"/>
</dbReference>
<evidence type="ECO:0000256" key="1">
    <source>
        <dbReference type="ARBA" id="ARBA00004429"/>
    </source>
</evidence>
<keyword evidence="2" id="KW-0813">Transport</keyword>
<gene>
    <name evidence="11" type="ORF">L0N08_08005</name>
</gene>
<dbReference type="EMBL" id="JAKNGE010000008">
    <property type="protein sequence ID" value="MCG4745349.1"/>
    <property type="molecule type" value="Genomic_DNA"/>
</dbReference>
<proteinExistence type="inferred from homology"/>
<feature type="transmembrane region" description="Helical" evidence="9">
    <location>
        <begin position="14"/>
        <end position="38"/>
    </location>
</feature>
<feature type="transmembrane region" description="Helical" evidence="9">
    <location>
        <begin position="88"/>
        <end position="112"/>
    </location>
</feature>
<keyword evidence="5 9" id="KW-0812">Transmembrane</keyword>
<feature type="transmembrane region" description="Helical" evidence="9">
    <location>
        <begin position="50"/>
        <end position="67"/>
    </location>
</feature>
<accession>A0AAW5BZ46</accession>
<dbReference type="InterPro" id="IPR007387">
    <property type="entry name" value="TRAP_DctQ"/>
</dbReference>
<evidence type="ECO:0000256" key="9">
    <source>
        <dbReference type="SAM" id="Phobius"/>
    </source>
</evidence>
<evidence type="ECO:0000256" key="3">
    <source>
        <dbReference type="ARBA" id="ARBA00022475"/>
    </source>
</evidence>
<evidence type="ECO:0000256" key="5">
    <source>
        <dbReference type="ARBA" id="ARBA00022692"/>
    </source>
</evidence>
<evidence type="ECO:0000259" key="10">
    <source>
        <dbReference type="Pfam" id="PF04290"/>
    </source>
</evidence>
<evidence type="ECO:0000256" key="2">
    <source>
        <dbReference type="ARBA" id="ARBA00022448"/>
    </source>
</evidence>
<dbReference type="AlphaFoldDB" id="A0AAW5BZ46"/>
<keyword evidence="3" id="KW-1003">Cell membrane</keyword>
<organism evidence="11 12">
    <name type="scientific">Enterocloster aldenensis</name>
    <dbReference type="NCBI Taxonomy" id="358742"/>
    <lineage>
        <taxon>Bacteria</taxon>
        <taxon>Bacillati</taxon>
        <taxon>Bacillota</taxon>
        <taxon>Clostridia</taxon>
        <taxon>Lachnospirales</taxon>
        <taxon>Lachnospiraceae</taxon>
        <taxon>Enterocloster</taxon>
    </lineage>
</organism>